<reference evidence="1" key="2">
    <citation type="journal article" date="2015" name="Data Brief">
        <title>Shoot transcriptome of the giant reed, Arundo donax.</title>
        <authorList>
            <person name="Barrero R.A."/>
            <person name="Guerrero F.D."/>
            <person name="Moolhuijzen P."/>
            <person name="Goolsby J.A."/>
            <person name="Tidwell J."/>
            <person name="Bellgard S.E."/>
            <person name="Bellgard M.I."/>
        </authorList>
    </citation>
    <scope>NUCLEOTIDE SEQUENCE</scope>
    <source>
        <tissue evidence="1">Shoot tissue taken approximately 20 cm above the soil surface</tissue>
    </source>
</reference>
<name>A0A0A8Y9F1_ARUDO</name>
<dbReference type="EMBL" id="GBRH01275481">
    <property type="protein sequence ID" value="JAD22414.1"/>
    <property type="molecule type" value="Transcribed_RNA"/>
</dbReference>
<sequence length="41" mass="4647">MSIWEIGSSCGGCVKLRELSCRFYFFVFVPSSRVELFPATP</sequence>
<proteinExistence type="predicted"/>
<reference evidence="1" key="1">
    <citation type="submission" date="2014-09" db="EMBL/GenBank/DDBJ databases">
        <authorList>
            <person name="Magalhaes I.L.F."/>
            <person name="Oliveira U."/>
            <person name="Santos F.R."/>
            <person name="Vidigal T.H.D.A."/>
            <person name="Brescovit A.D."/>
            <person name="Santos A.J."/>
        </authorList>
    </citation>
    <scope>NUCLEOTIDE SEQUENCE</scope>
    <source>
        <tissue evidence="1">Shoot tissue taken approximately 20 cm above the soil surface</tissue>
    </source>
</reference>
<protein>
    <submittedName>
        <fullName evidence="1">Uncharacterized protein</fullName>
    </submittedName>
</protein>
<evidence type="ECO:0000313" key="1">
    <source>
        <dbReference type="EMBL" id="JAD22414.1"/>
    </source>
</evidence>
<accession>A0A0A8Y9F1</accession>
<dbReference type="AlphaFoldDB" id="A0A0A8Y9F1"/>
<organism evidence="1">
    <name type="scientific">Arundo donax</name>
    <name type="common">Giant reed</name>
    <name type="synonym">Donax arundinaceus</name>
    <dbReference type="NCBI Taxonomy" id="35708"/>
    <lineage>
        <taxon>Eukaryota</taxon>
        <taxon>Viridiplantae</taxon>
        <taxon>Streptophyta</taxon>
        <taxon>Embryophyta</taxon>
        <taxon>Tracheophyta</taxon>
        <taxon>Spermatophyta</taxon>
        <taxon>Magnoliopsida</taxon>
        <taxon>Liliopsida</taxon>
        <taxon>Poales</taxon>
        <taxon>Poaceae</taxon>
        <taxon>PACMAD clade</taxon>
        <taxon>Arundinoideae</taxon>
        <taxon>Arundineae</taxon>
        <taxon>Arundo</taxon>
    </lineage>
</organism>